<evidence type="ECO:0000256" key="9">
    <source>
        <dbReference type="RuleBase" id="RU363032"/>
    </source>
</evidence>
<gene>
    <name evidence="13" type="ORF">PAI11_11270</name>
</gene>
<feature type="transmembrane region" description="Helical" evidence="9">
    <location>
        <begin position="177"/>
        <end position="198"/>
    </location>
</feature>
<dbReference type="OrthoDB" id="9774448at2"/>
<evidence type="ECO:0000256" key="8">
    <source>
        <dbReference type="ARBA" id="ARBA00023136"/>
    </source>
</evidence>
<dbReference type="GO" id="GO:0005886">
    <property type="term" value="C:plasma membrane"/>
    <property type="evidence" value="ECO:0007669"/>
    <property type="project" value="UniProtKB-SubCell"/>
</dbReference>
<keyword evidence="3 9" id="KW-0813">Transport</keyword>
<dbReference type="PATRIC" id="fig|1097667.3.peg.1125"/>
<keyword evidence="7 9" id="KW-1133">Transmembrane helix</keyword>
<reference evidence="13 14" key="1">
    <citation type="journal article" date="2013" name="Biodegradation">
        <title>Quantitative proteomic analysis of ibuprofen-degrading Patulibacter sp. strain I11.</title>
        <authorList>
            <person name="Almeida B."/>
            <person name="Kjeldal H."/>
            <person name="Lolas I."/>
            <person name="Knudsen A.D."/>
            <person name="Carvalho G."/>
            <person name="Nielsen K.L."/>
            <person name="Barreto Crespo M.T."/>
            <person name="Stensballe A."/>
            <person name="Nielsen J.L."/>
        </authorList>
    </citation>
    <scope>NUCLEOTIDE SEQUENCE [LARGE SCALE GENOMIC DNA]</scope>
    <source>
        <strain evidence="13 14">I11</strain>
    </source>
</reference>
<dbReference type="NCBIfam" id="TIGR01581">
    <property type="entry name" value="Mo_ABC_porter"/>
    <property type="match status" value="1"/>
</dbReference>
<sequence>MTARRVAFSAALVVALTVCVAFLTVPVVAIFVSSSPGDLLDGLRDPSARDALRLSLICTSIATGIIVLVGTPAAWLLATRRFRGRALVTTLVELPLVLPPAVAGIGLLAAFGPKGLVGGALGDLGLQPVLTTAGVVVALVFVAAPFYLRQAQSAFEAIDRDWLDASRTLGAGELRTWLLIAIPVARGGLVTGLALAWGRALGEFGATLMFAGSFRGVTQTVPLAIYERFASDFDGALALSAVLVALSAAVLLTVKLLGSGSPGGSENGREQRRGPGNGLGAGVGR</sequence>
<feature type="transmembrane region" description="Helical" evidence="9">
    <location>
        <begin position="53"/>
        <end position="78"/>
    </location>
</feature>
<dbReference type="SUPFAM" id="SSF161098">
    <property type="entry name" value="MetI-like"/>
    <property type="match status" value="1"/>
</dbReference>
<name>H0E2W2_9ACTN</name>
<accession>H0E2W2</accession>
<dbReference type="EMBL" id="AGUD01000052">
    <property type="protein sequence ID" value="EHN11979.1"/>
    <property type="molecule type" value="Genomic_DNA"/>
</dbReference>
<evidence type="ECO:0000256" key="5">
    <source>
        <dbReference type="ARBA" id="ARBA00022505"/>
    </source>
</evidence>
<evidence type="ECO:0000256" key="6">
    <source>
        <dbReference type="ARBA" id="ARBA00022692"/>
    </source>
</evidence>
<feature type="transmembrane region" description="Helical" evidence="9">
    <location>
        <begin position="124"/>
        <end position="148"/>
    </location>
</feature>
<evidence type="ECO:0000256" key="3">
    <source>
        <dbReference type="ARBA" id="ARBA00022448"/>
    </source>
</evidence>
<evidence type="ECO:0000313" key="14">
    <source>
        <dbReference type="Proteomes" id="UP000005143"/>
    </source>
</evidence>
<dbReference type="Gene3D" id="1.10.3720.10">
    <property type="entry name" value="MetI-like"/>
    <property type="match status" value="1"/>
</dbReference>
<dbReference type="InterPro" id="IPR000515">
    <property type="entry name" value="MetI-like"/>
</dbReference>
<dbReference type="CDD" id="cd06261">
    <property type="entry name" value="TM_PBP2"/>
    <property type="match status" value="1"/>
</dbReference>
<evidence type="ECO:0000256" key="7">
    <source>
        <dbReference type="ARBA" id="ARBA00022989"/>
    </source>
</evidence>
<feature type="transmembrane region" description="Helical" evidence="9">
    <location>
        <begin position="90"/>
        <end position="112"/>
    </location>
</feature>
<dbReference type="GO" id="GO:0015098">
    <property type="term" value="F:molybdate ion transmembrane transporter activity"/>
    <property type="evidence" value="ECO:0007669"/>
    <property type="project" value="UniProtKB-UniRule"/>
</dbReference>
<dbReference type="NCBIfam" id="TIGR02141">
    <property type="entry name" value="modB_ABC"/>
    <property type="match status" value="1"/>
</dbReference>
<organism evidence="13 14">
    <name type="scientific">Patulibacter medicamentivorans</name>
    <dbReference type="NCBI Taxonomy" id="1097667"/>
    <lineage>
        <taxon>Bacteria</taxon>
        <taxon>Bacillati</taxon>
        <taxon>Actinomycetota</taxon>
        <taxon>Thermoleophilia</taxon>
        <taxon>Solirubrobacterales</taxon>
        <taxon>Patulibacteraceae</taxon>
        <taxon>Patulibacter</taxon>
    </lineage>
</organism>
<dbReference type="Pfam" id="PF00528">
    <property type="entry name" value="BPD_transp_1"/>
    <property type="match status" value="1"/>
</dbReference>
<feature type="domain" description="ABC transmembrane type-1" evidence="12">
    <location>
        <begin position="52"/>
        <end position="254"/>
    </location>
</feature>
<keyword evidence="8 9" id="KW-0472">Membrane</keyword>
<protein>
    <recommendedName>
        <fullName evidence="10">Molybdenum transport system permease</fullName>
    </recommendedName>
</protein>
<dbReference type="AlphaFoldDB" id="H0E2W2"/>
<evidence type="ECO:0000256" key="10">
    <source>
        <dbReference type="RuleBase" id="RU365097"/>
    </source>
</evidence>
<comment type="similarity">
    <text evidence="2 10">Belongs to the binding-protein-dependent transport system permease family. CysTW subfamily.</text>
</comment>
<evidence type="ECO:0000256" key="4">
    <source>
        <dbReference type="ARBA" id="ARBA00022475"/>
    </source>
</evidence>
<comment type="caution">
    <text evidence="13">The sequence shown here is derived from an EMBL/GenBank/DDBJ whole genome shotgun (WGS) entry which is preliminary data.</text>
</comment>
<evidence type="ECO:0000259" key="12">
    <source>
        <dbReference type="PROSITE" id="PS50928"/>
    </source>
</evidence>
<dbReference type="InterPro" id="IPR035906">
    <property type="entry name" value="MetI-like_sf"/>
</dbReference>
<dbReference type="PANTHER" id="PTHR30183">
    <property type="entry name" value="MOLYBDENUM TRANSPORT SYSTEM PERMEASE PROTEIN MODB"/>
    <property type="match status" value="1"/>
</dbReference>
<keyword evidence="14" id="KW-1185">Reference proteome</keyword>
<keyword evidence="5 10" id="KW-0500">Molybdenum</keyword>
<keyword evidence="6 9" id="KW-0812">Transmembrane</keyword>
<feature type="transmembrane region" description="Helical" evidence="9">
    <location>
        <begin position="237"/>
        <end position="257"/>
    </location>
</feature>
<dbReference type="PROSITE" id="PS50928">
    <property type="entry name" value="ABC_TM1"/>
    <property type="match status" value="1"/>
</dbReference>
<dbReference type="InterPro" id="IPR011867">
    <property type="entry name" value="ModB_ABC"/>
</dbReference>
<dbReference type="PANTHER" id="PTHR30183:SF3">
    <property type="entry name" value="MOLYBDENUM TRANSPORT SYSTEM PERMEASE PROTEIN MODB"/>
    <property type="match status" value="1"/>
</dbReference>
<dbReference type="Proteomes" id="UP000005143">
    <property type="component" value="Unassembled WGS sequence"/>
</dbReference>
<comment type="function">
    <text evidence="10">Part of the binding-protein-dependent transport system for molybdenum; probably responsible for the translocation of the substrate across the membrane.</text>
</comment>
<evidence type="ECO:0000313" key="13">
    <source>
        <dbReference type="EMBL" id="EHN11979.1"/>
    </source>
</evidence>
<comment type="subcellular location">
    <subcellularLocation>
        <location evidence="1 9">Cell membrane</location>
        <topology evidence="1 9">Multi-pass membrane protein</topology>
    </subcellularLocation>
</comment>
<evidence type="ECO:0000256" key="11">
    <source>
        <dbReference type="SAM" id="MobiDB-lite"/>
    </source>
</evidence>
<feature type="region of interest" description="Disordered" evidence="11">
    <location>
        <begin position="260"/>
        <end position="285"/>
    </location>
</feature>
<evidence type="ECO:0000256" key="2">
    <source>
        <dbReference type="ARBA" id="ARBA00007069"/>
    </source>
</evidence>
<dbReference type="RefSeq" id="WP_007571886.1">
    <property type="nucleotide sequence ID" value="NZ_AGUD01000052.1"/>
</dbReference>
<evidence type="ECO:0000256" key="1">
    <source>
        <dbReference type="ARBA" id="ARBA00004651"/>
    </source>
</evidence>
<dbReference type="InterPro" id="IPR006469">
    <property type="entry name" value="NifC_ABC_porter"/>
</dbReference>
<proteinExistence type="inferred from homology"/>
<feature type="compositionally biased region" description="Gly residues" evidence="11">
    <location>
        <begin position="275"/>
        <end position="285"/>
    </location>
</feature>
<keyword evidence="4 10" id="KW-1003">Cell membrane</keyword>